<evidence type="ECO:0000313" key="6">
    <source>
        <dbReference type="EMBL" id="MFC5343752.1"/>
    </source>
</evidence>
<reference evidence="7" key="1">
    <citation type="journal article" date="2019" name="Int. J. Syst. Evol. Microbiol.">
        <title>The Global Catalogue of Microorganisms (GCM) 10K type strain sequencing project: providing services to taxonomists for standard genome sequencing and annotation.</title>
        <authorList>
            <consortium name="The Broad Institute Genomics Platform"/>
            <consortium name="The Broad Institute Genome Sequencing Center for Infectious Disease"/>
            <person name="Wu L."/>
            <person name="Ma J."/>
        </authorList>
    </citation>
    <scope>NUCLEOTIDE SEQUENCE [LARGE SCALE GENOMIC DNA]</scope>
    <source>
        <strain evidence="7">JCM 12125</strain>
    </source>
</reference>
<organism evidence="6 7">
    <name type="scientific">Brevundimonas staleyi</name>
    <dbReference type="NCBI Taxonomy" id="74326"/>
    <lineage>
        <taxon>Bacteria</taxon>
        <taxon>Pseudomonadati</taxon>
        <taxon>Pseudomonadota</taxon>
        <taxon>Alphaproteobacteria</taxon>
        <taxon>Caulobacterales</taxon>
        <taxon>Caulobacteraceae</taxon>
        <taxon>Brevundimonas</taxon>
    </lineage>
</organism>
<dbReference type="CDD" id="cd00831">
    <property type="entry name" value="CHS_like"/>
    <property type="match status" value="1"/>
</dbReference>
<proteinExistence type="inferred from homology"/>
<dbReference type="PANTHER" id="PTHR11877">
    <property type="entry name" value="HYDROXYMETHYLGLUTARYL-COA SYNTHASE"/>
    <property type="match status" value="1"/>
</dbReference>
<dbReference type="PIRSF" id="PIRSF000451">
    <property type="entry name" value="PKS_III"/>
    <property type="match status" value="1"/>
</dbReference>
<dbReference type="RefSeq" id="WP_289648450.1">
    <property type="nucleotide sequence ID" value="NZ_CP169082.1"/>
</dbReference>
<feature type="domain" description="Chalcone/stilbene synthase N-terminal" evidence="4">
    <location>
        <begin position="74"/>
        <end position="208"/>
    </location>
</feature>
<accession>A0ABW0FPW2</accession>
<evidence type="ECO:0000256" key="2">
    <source>
        <dbReference type="ARBA" id="ARBA00022679"/>
    </source>
</evidence>
<keyword evidence="3" id="KW-0012">Acyltransferase</keyword>
<dbReference type="Pfam" id="PF02797">
    <property type="entry name" value="Chal_sti_synt_C"/>
    <property type="match status" value="1"/>
</dbReference>
<protein>
    <submittedName>
        <fullName evidence="6">Type III polyketide synthase</fullName>
    </submittedName>
</protein>
<dbReference type="PANTHER" id="PTHR11877:SF99">
    <property type="entry name" value="1,3,6,8-TETRAHYDROXYNAPHTHALENE SYNTHASE"/>
    <property type="match status" value="1"/>
</dbReference>
<keyword evidence="2" id="KW-0808">Transferase</keyword>
<evidence type="ECO:0000259" key="5">
    <source>
        <dbReference type="Pfam" id="PF02797"/>
    </source>
</evidence>
<dbReference type="EMBL" id="JBHSLF010000014">
    <property type="protein sequence ID" value="MFC5343752.1"/>
    <property type="molecule type" value="Genomic_DNA"/>
</dbReference>
<dbReference type="Pfam" id="PF00195">
    <property type="entry name" value="Chal_sti_synt_N"/>
    <property type="match status" value="1"/>
</dbReference>
<dbReference type="InterPro" id="IPR012328">
    <property type="entry name" value="Chalcone/stilbene_synt_C"/>
</dbReference>
<name>A0ABW0FPW2_9CAUL</name>
<dbReference type="InterPro" id="IPR016039">
    <property type="entry name" value="Thiolase-like"/>
</dbReference>
<keyword evidence="7" id="KW-1185">Reference proteome</keyword>
<evidence type="ECO:0000313" key="7">
    <source>
        <dbReference type="Proteomes" id="UP001596152"/>
    </source>
</evidence>
<gene>
    <name evidence="6" type="ORF">ACFPIE_07495</name>
</gene>
<evidence type="ECO:0000256" key="1">
    <source>
        <dbReference type="ARBA" id="ARBA00005531"/>
    </source>
</evidence>
<dbReference type="InterPro" id="IPR011141">
    <property type="entry name" value="Polyketide_synthase_type-III"/>
</dbReference>
<sequence>MLERRLPHTRPRLQALALAWPPFTLQQEDVAANGAEMFATTHGGFERLAPIYRNALIETRHSCVPIEWYLKPHSFSERNDLFLENAVAVLAEAAGKALAEAELTAQDIDAVVVVCTTGIATPALDARLMTVMPFRPDVRRLPVFGLGCAGGVVGLARAADIAMAHPDERVLLLVVELCALTFRAQDRSKSNLVATALFGDGAAAAVISCRDDAKGPVLGASREHTWPDSLDVMGWEVADDGLKVVFSRDIPTLVQEDFRPVATQFLADNGMTAKDVGGFVCHPGGAKVIDALEICFELTQGTLSHTREVLRAHGNMSAATVLFVLKAMLEDGVEGPLLLTTLGPGFTAGLMLVHP</sequence>
<dbReference type="Proteomes" id="UP001596152">
    <property type="component" value="Unassembled WGS sequence"/>
</dbReference>
<dbReference type="Gene3D" id="3.40.47.10">
    <property type="match status" value="2"/>
</dbReference>
<comment type="caution">
    <text evidence="6">The sequence shown here is derived from an EMBL/GenBank/DDBJ whole genome shotgun (WGS) entry which is preliminary data.</text>
</comment>
<evidence type="ECO:0000256" key="3">
    <source>
        <dbReference type="ARBA" id="ARBA00023315"/>
    </source>
</evidence>
<evidence type="ECO:0000259" key="4">
    <source>
        <dbReference type="Pfam" id="PF00195"/>
    </source>
</evidence>
<dbReference type="SUPFAM" id="SSF53901">
    <property type="entry name" value="Thiolase-like"/>
    <property type="match status" value="2"/>
</dbReference>
<dbReference type="InterPro" id="IPR001099">
    <property type="entry name" value="Chalcone/stilbene_synt_N"/>
</dbReference>
<comment type="similarity">
    <text evidence="1">Belongs to the thiolase-like superfamily. Chalcone/stilbene synthases family.</text>
</comment>
<feature type="domain" description="Chalcone/stilbene synthase C-terminal" evidence="5">
    <location>
        <begin position="225"/>
        <end position="336"/>
    </location>
</feature>